<organism evidence="1 2">
    <name type="scientific">Lysobacter niastensis</name>
    <dbReference type="NCBI Taxonomy" id="380629"/>
    <lineage>
        <taxon>Bacteria</taxon>
        <taxon>Pseudomonadati</taxon>
        <taxon>Pseudomonadota</taxon>
        <taxon>Gammaproteobacteria</taxon>
        <taxon>Lysobacterales</taxon>
        <taxon>Lysobacteraceae</taxon>
        <taxon>Lysobacter</taxon>
    </lineage>
</organism>
<evidence type="ECO:0000313" key="1">
    <source>
        <dbReference type="EMBL" id="MDR7133303.1"/>
    </source>
</evidence>
<dbReference type="RefSeq" id="WP_310057802.1">
    <property type="nucleotide sequence ID" value="NZ_JAVDVY010000001.1"/>
</dbReference>
<dbReference type="Proteomes" id="UP001251524">
    <property type="component" value="Unassembled WGS sequence"/>
</dbReference>
<name>A0ABU1W6T6_9GAMM</name>
<gene>
    <name evidence="1" type="ORF">J2X06_000487</name>
</gene>
<evidence type="ECO:0000313" key="2">
    <source>
        <dbReference type="Proteomes" id="UP001251524"/>
    </source>
</evidence>
<accession>A0ABU1W6T6</accession>
<comment type="caution">
    <text evidence="1">The sequence shown here is derived from an EMBL/GenBank/DDBJ whole genome shotgun (WGS) entry which is preliminary data.</text>
</comment>
<dbReference type="EMBL" id="JAVDVY010000001">
    <property type="protein sequence ID" value="MDR7133303.1"/>
    <property type="molecule type" value="Genomic_DNA"/>
</dbReference>
<protein>
    <submittedName>
        <fullName evidence="1">Uncharacterized protein</fullName>
    </submittedName>
</protein>
<proteinExistence type="predicted"/>
<keyword evidence="2" id="KW-1185">Reference proteome</keyword>
<sequence length="358" mass="40327">MHWPDSLDAATRERTLAQLLHHPATRCAYAFALGEATRRAVDRLVDNRGFRFSALQVGWIGFGPTGSSHDGWEPVAMFGRGYRPRGANSRAIEGFYEGEVRAECGVGRQIAQYATQAELYGMAAFDSEFDADEIVIGTFNRLHPTRSILLGSSAGTFTHDGRARAAAASGRQAFMGLPGFIYHVFDRSTLDDIHNQAENFVVYDVDADAAQALRAHGGFEYYNDRNRRIWELARALELPKQWRLFERLLYERDPALRAGLPEDARSRLAQLDALLADPFYRGFEVYVHKQGVKPVGFHIARLLDRNPRTPFRIELALHNLHTTLYDRYLAHRLNDCARQYVDSPTSEGTPPASETLGR</sequence>
<reference evidence="1 2" key="1">
    <citation type="submission" date="2023-07" db="EMBL/GenBank/DDBJ databases">
        <title>Sorghum-associated microbial communities from plants grown in Nebraska, USA.</title>
        <authorList>
            <person name="Schachtman D."/>
        </authorList>
    </citation>
    <scope>NUCLEOTIDE SEQUENCE [LARGE SCALE GENOMIC DNA]</scope>
    <source>
        <strain evidence="1 2">BE198</strain>
    </source>
</reference>